<dbReference type="AlphaFoldDB" id="K5CJ47"/>
<dbReference type="Proteomes" id="UP000007993">
    <property type="component" value="Unassembled WGS sequence"/>
</dbReference>
<accession>K5CJ47</accession>
<evidence type="ECO:0000313" key="3">
    <source>
        <dbReference type="Proteomes" id="UP000007993"/>
    </source>
</evidence>
<comment type="caution">
    <text evidence="2">The sequence shown here is derived from an EMBL/GenBank/DDBJ whole genome shotgun (WGS) entry which is preliminary data.</text>
</comment>
<name>K5CJ47_RHOBT</name>
<reference evidence="2 3" key="1">
    <citation type="journal article" date="2013" name="Mar. Genomics">
        <title>Expression of sulfatases in Rhodopirellula baltica and the diversity of sulfatases in the genus Rhodopirellula.</title>
        <authorList>
            <person name="Wegner C.E."/>
            <person name="Richter-Heitmann T."/>
            <person name="Klindworth A."/>
            <person name="Klockow C."/>
            <person name="Richter M."/>
            <person name="Achstetter T."/>
            <person name="Glockner F.O."/>
            <person name="Harder J."/>
        </authorList>
    </citation>
    <scope>NUCLEOTIDE SEQUENCE [LARGE SCALE GENOMIC DNA]</scope>
    <source>
        <strain evidence="2 3">SH28</strain>
    </source>
</reference>
<gene>
    <name evidence="2" type="ORF">RBSH_00522</name>
</gene>
<feature type="compositionally biased region" description="Basic residues" evidence="1">
    <location>
        <begin position="1"/>
        <end position="16"/>
    </location>
</feature>
<evidence type="ECO:0000313" key="2">
    <source>
        <dbReference type="EMBL" id="EKK04100.1"/>
    </source>
</evidence>
<sequence>MVPHFQRQRHSHRRPTFAHPKDELYHPDISFVDKESFAGMISSSVHSGGSICTRCDGYWVNRLSVLLLDET</sequence>
<dbReference type="EMBL" id="AMCW01000016">
    <property type="protein sequence ID" value="EKK04100.1"/>
    <property type="molecule type" value="Genomic_DNA"/>
</dbReference>
<organism evidence="2 3">
    <name type="scientific">Rhodopirellula baltica SH28</name>
    <dbReference type="NCBI Taxonomy" id="993517"/>
    <lineage>
        <taxon>Bacteria</taxon>
        <taxon>Pseudomonadati</taxon>
        <taxon>Planctomycetota</taxon>
        <taxon>Planctomycetia</taxon>
        <taxon>Pirellulales</taxon>
        <taxon>Pirellulaceae</taxon>
        <taxon>Rhodopirellula</taxon>
    </lineage>
</organism>
<protein>
    <submittedName>
        <fullName evidence="2">Uncharacterized protein</fullName>
    </submittedName>
</protein>
<evidence type="ECO:0000256" key="1">
    <source>
        <dbReference type="SAM" id="MobiDB-lite"/>
    </source>
</evidence>
<proteinExistence type="predicted"/>
<feature type="region of interest" description="Disordered" evidence="1">
    <location>
        <begin position="1"/>
        <end position="22"/>
    </location>
</feature>